<keyword evidence="4" id="KW-0597">Phosphoprotein</keyword>
<dbReference type="EMBL" id="JAVCAP010000009">
    <property type="protein sequence ID" value="MDP8567104.1"/>
    <property type="molecule type" value="Genomic_DNA"/>
</dbReference>
<sequence>MSLRFRLNLLVTMLSLAFLLAAGVVLVRDTKDSIRERVEAATRVTVQLLDTVIVSSAMNPSLGPTHYVLQDFLKSLGYVRSSRIELYDYFNAPLYMSPQSTFKSEVDPPAWFVKLVAPKVEVVTRRIRYGSLIITSSAEGSIREAWSGFHQLILIGVGFFVLLNLLVYVLLSHALRPVQHILRAINQIEQGDLTTRLPSFSLPEFDRIGSSLNQMAVSLDAERQLEENRQLTQLIQAHIEDERRSLARELHDELGQYVTAIKTFAVAIVNKSRDKAPDIESSAQTIVAAANHIYDGMHNIIRQLRPAAMDNMGLVETLRDMVAGYQSQHPDIAIQLQVSGQFRPLGENLNINVYRIVQEGVNNAIKHAQAKSITVALQAQTEGLLLQITDDGVGMQMCSVDQSQHFGLLGMRERVQALHGQFKVMSLEERVNGTTLEVRLPLIPSSIE</sequence>
<dbReference type="InterPro" id="IPR050482">
    <property type="entry name" value="Sensor_HK_TwoCompSys"/>
</dbReference>
<keyword evidence="7" id="KW-0902">Two-component regulatory system</keyword>
<dbReference type="Pfam" id="PF07730">
    <property type="entry name" value="HisKA_3"/>
    <property type="match status" value="1"/>
</dbReference>
<evidence type="ECO:0000256" key="8">
    <source>
        <dbReference type="SAM" id="Phobius"/>
    </source>
</evidence>
<dbReference type="SUPFAM" id="SSF158472">
    <property type="entry name" value="HAMP domain-like"/>
    <property type="match status" value="1"/>
</dbReference>
<dbReference type="CDD" id="cd06225">
    <property type="entry name" value="HAMP"/>
    <property type="match status" value="1"/>
</dbReference>
<evidence type="ECO:0000259" key="10">
    <source>
        <dbReference type="PROSITE" id="PS50885"/>
    </source>
</evidence>
<dbReference type="Proteomes" id="UP001225906">
    <property type="component" value="Unassembled WGS sequence"/>
</dbReference>
<dbReference type="PROSITE" id="PS50109">
    <property type="entry name" value="HIS_KIN"/>
    <property type="match status" value="1"/>
</dbReference>
<evidence type="ECO:0000256" key="3">
    <source>
        <dbReference type="ARBA" id="ARBA00012438"/>
    </source>
</evidence>
<evidence type="ECO:0000313" key="12">
    <source>
        <dbReference type="Proteomes" id="UP001225906"/>
    </source>
</evidence>
<dbReference type="GO" id="GO:0016301">
    <property type="term" value="F:kinase activity"/>
    <property type="evidence" value="ECO:0007669"/>
    <property type="project" value="UniProtKB-KW"/>
</dbReference>
<dbReference type="InterPro" id="IPR011712">
    <property type="entry name" value="Sig_transdc_His_kin_sub3_dim/P"/>
</dbReference>
<dbReference type="PANTHER" id="PTHR24421:SF58">
    <property type="entry name" value="SIGNAL TRANSDUCTION HISTIDINE-PROTEIN KINASE_PHOSPHATASE UHPB"/>
    <property type="match status" value="1"/>
</dbReference>
<dbReference type="SMART" id="SM00304">
    <property type="entry name" value="HAMP"/>
    <property type="match status" value="1"/>
</dbReference>
<dbReference type="InterPro" id="IPR003660">
    <property type="entry name" value="HAMP_dom"/>
</dbReference>
<feature type="transmembrane region" description="Helical" evidence="8">
    <location>
        <begin position="152"/>
        <end position="171"/>
    </location>
</feature>
<dbReference type="InterPro" id="IPR005467">
    <property type="entry name" value="His_kinase_dom"/>
</dbReference>
<feature type="transmembrane region" description="Helical" evidence="8">
    <location>
        <begin position="6"/>
        <end position="27"/>
    </location>
</feature>
<comment type="catalytic activity">
    <reaction evidence="1">
        <text>ATP + protein L-histidine = ADP + protein N-phospho-L-histidine.</text>
        <dbReference type="EC" id="2.7.13.3"/>
    </reaction>
</comment>
<name>A0ABT9JRI4_9PROT</name>
<evidence type="ECO:0000256" key="4">
    <source>
        <dbReference type="ARBA" id="ARBA00022553"/>
    </source>
</evidence>
<dbReference type="Gene3D" id="6.10.340.10">
    <property type="match status" value="1"/>
</dbReference>
<dbReference type="SMART" id="SM00387">
    <property type="entry name" value="HATPase_c"/>
    <property type="match status" value="1"/>
</dbReference>
<comment type="caution">
    <text evidence="11">The sequence shown here is derived from an EMBL/GenBank/DDBJ whole genome shotgun (WGS) entry which is preliminary data.</text>
</comment>
<comment type="subcellular location">
    <subcellularLocation>
        <location evidence="2">Membrane</location>
    </subcellularLocation>
</comment>
<evidence type="ECO:0000256" key="2">
    <source>
        <dbReference type="ARBA" id="ARBA00004370"/>
    </source>
</evidence>
<accession>A0ABT9JRI4</accession>
<dbReference type="Gene3D" id="3.30.565.10">
    <property type="entry name" value="Histidine kinase-like ATPase, C-terminal domain"/>
    <property type="match status" value="1"/>
</dbReference>
<dbReference type="PANTHER" id="PTHR24421">
    <property type="entry name" value="NITRATE/NITRITE SENSOR PROTEIN NARX-RELATED"/>
    <property type="match status" value="1"/>
</dbReference>
<evidence type="ECO:0000256" key="5">
    <source>
        <dbReference type="ARBA" id="ARBA00022679"/>
    </source>
</evidence>
<reference evidence="12" key="1">
    <citation type="journal article" date="2019" name="Int. J. Syst. Evol. Microbiol.">
        <title>The Global Catalogue of Microorganisms (GCM) 10K type strain sequencing project: providing services to taxonomists for standard genome sequencing and annotation.</title>
        <authorList>
            <consortium name="The Broad Institute Genomics Platform"/>
            <consortium name="The Broad Institute Genome Sequencing Center for Infectious Disease"/>
            <person name="Wu L."/>
            <person name="Ma J."/>
        </authorList>
    </citation>
    <scope>NUCLEOTIDE SEQUENCE [LARGE SCALE GENOMIC DNA]</scope>
    <source>
        <strain evidence="12">VKM B-3159</strain>
    </source>
</reference>
<dbReference type="PROSITE" id="PS50885">
    <property type="entry name" value="HAMP"/>
    <property type="match status" value="1"/>
</dbReference>
<dbReference type="Pfam" id="PF00672">
    <property type="entry name" value="HAMP"/>
    <property type="match status" value="1"/>
</dbReference>
<dbReference type="Pfam" id="PF02518">
    <property type="entry name" value="HATPase_c"/>
    <property type="match status" value="1"/>
</dbReference>
<dbReference type="InterPro" id="IPR036890">
    <property type="entry name" value="HATPase_C_sf"/>
</dbReference>
<feature type="domain" description="Histidine kinase" evidence="9">
    <location>
        <begin position="245"/>
        <end position="444"/>
    </location>
</feature>
<gene>
    <name evidence="11" type="ORF">Q9291_04505</name>
</gene>
<dbReference type="SUPFAM" id="SSF55874">
    <property type="entry name" value="ATPase domain of HSP90 chaperone/DNA topoisomerase II/histidine kinase"/>
    <property type="match status" value="1"/>
</dbReference>
<dbReference type="EC" id="2.7.13.3" evidence="3"/>
<proteinExistence type="predicted"/>
<evidence type="ECO:0000313" key="11">
    <source>
        <dbReference type="EMBL" id="MDP8567104.1"/>
    </source>
</evidence>
<evidence type="ECO:0000256" key="1">
    <source>
        <dbReference type="ARBA" id="ARBA00000085"/>
    </source>
</evidence>
<keyword evidence="8" id="KW-0812">Transmembrane</keyword>
<dbReference type="Gene3D" id="1.20.5.1930">
    <property type="match status" value="1"/>
</dbReference>
<evidence type="ECO:0000259" key="9">
    <source>
        <dbReference type="PROSITE" id="PS50109"/>
    </source>
</evidence>
<keyword evidence="5" id="KW-0808">Transferase</keyword>
<feature type="domain" description="HAMP" evidence="10">
    <location>
        <begin position="172"/>
        <end position="224"/>
    </location>
</feature>
<dbReference type="CDD" id="cd16917">
    <property type="entry name" value="HATPase_UhpB-NarQ-NarX-like"/>
    <property type="match status" value="1"/>
</dbReference>
<protein>
    <recommendedName>
        <fullName evidence="3">histidine kinase</fullName>
        <ecNumber evidence="3">2.7.13.3</ecNumber>
    </recommendedName>
</protein>
<keyword evidence="8" id="KW-0472">Membrane</keyword>
<evidence type="ECO:0000256" key="6">
    <source>
        <dbReference type="ARBA" id="ARBA00022777"/>
    </source>
</evidence>
<keyword evidence="12" id="KW-1185">Reference proteome</keyword>
<evidence type="ECO:0000256" key="7">
    <source>
        <dbReference type="ARBA" id="ARBA00023012"/>
    </source>
</evidence>
<keyword evidence="8" id="KW-1133">Transmembrane helix</keyword>
<organism evidence="11 12">
    <name type="scientific">Methylophilus aquaticus</name>
    <dbReference type="NCBI Taxonomy" id="1971610"/>
    <lineage>
        <taxon>Bacteria</taxon>
        <taxon>Pseudomonadati</taxon>
        <taxon>Pseudomonadota</taxon>
        <taxon>Betaproteobacteria</taxon>
        <taxon>Nitrosomonadales</taxon>
        <taxon>Methylophilaceae</taxon>
        <taxon>Methylophilus</taxon>
    </lineage>
</organism>
<dbReference type="InterPro" id="IPR003594">
    <property type="entry name" value="HATPase_dom"/>
</dbReference>
<keyword evidence="6 11" id="KW-0418">Kinase</keyword>